<dbReference type="InterPro" id="IPR000182">
    <property type="entry name" value="GNAT_dom"/>
</dbReference>
<dbReference type="GO" id="GO:0016747">
    <property type="term" value="F:acyltransferase activity, transferring groups other than amino-acyl groups"/>
    <property type="evidence" value="ECO:0007669"/>
    <property type="project" value="InterPro"/>
</dbReference>
<dbReference type="RefSeq" id="WP_060920507.1">
    <property type="nucleotide sequence ID" value="NZ_CAUPGC010000007.1"/>
</dbReference>
<dbReference type="CDD" id="cd04301">
    <property type="entry name" value="NAT_SF"/>
    <property type="match status" value="1"/>
</dbReference>
<dbReference type="Gene3D" id="3.40.630.30">
    <property type="match status" value="1"/>
</dbReference>
<dbReference type="Proteomes" id="UP000070572">
    <property type="component" value="Unassembled WGS sequence"/>
</dbReference>
<dbReference type="InterPro" id="IPR016181">
    <property type="entry name" value="Acyl_CoA_acyltransferase"/>
</dbReference>
<reference evidence="2 3" key="1">
    <citation type="submission" date="2016-01" db="EMBL/GenBank/DDBJ databases">
        <authorList>
            <person name="Mitreva M."/>
            <person name="Pepin K.H."/>
            <person name="Mihindukulasuriya K.A."/>
            <person name="Fulton R."/>
            <person name="Fronick C."/>
            <person name="O'Laughlin M."/>
            <person name="Miner T."/>
            <person name="Herter B."/>
            <person name="Rosa B.A."/>
            <person name="Cordes M."/>
            <person name="Tomlinson C."/>
            <person name="Wollam A."/>
            <person name="Palsikar V.B."/>
            <person name="Mardis E.R."/>
            <person name="Wilson R.K."/>
        </authorList>
    </citation>
    <scope>NUCLEOTIDE SEQUENCE [LARGE SCALE GENOMIC DNA]</scope>
    <source>
        <strain evidence="2 3">DNF00696</strain>
    </source>
</reference>
<evidence type="ECO:0000313" key="2">
    <source>
        <dbReference type="EMBL" id="KXB80533.1"/>
    </source>
</evidence>
<dbReference type="EMBL" id="LSDN01000015">
    <property type="protein sequence ID" value="KXB80533.1"/>
    <property type="molecule type" value="Genomic_DNA"/>
</dbReference>
<dbReference type="AlphaFoldDB" id="A0AB34X0H7"/>
<gene>
    <name evidence="2" type="ORF">HMPREF1862_01216</name>
</gene>
<evidence type="ECO:0000259" key="1">
    <source>
        <dbReference type="PROSITE" id="PS51186"/>
    </source>
</evidence>
<dbReference type="PROSITE" id="PS51186">
    <property type="entry name" value="GNAT"/>
    <property type="match status" value="1"/>
</dbReference>
<sequence length="334" mass="36899">MEVPAWSLPAGSGNFSWRKLGPDNVAEMGSLIHRIEEFDNPPFRTAISEVEEFFAAPSSWRTIGAFGSENNLVAYAQVRPRLLLNEVVCEGGVDPRYRGQGLGRASISWQRDQARALLDHSRPGRALFYVEDIAPELSQLLVDAGYTQTDSFVDVSRDLSRSIEVPALSYPFQIVTWDKELDDLLRQAVNRILEKRKAGAGYTSEDWTTRRGAFTPECSFVALDKTTDRSEIAGFVLSSIYRQDWTAVGNRQGYIDLLGLLPGWENEAILKSLIAVVLTAFKKQGFATVGALLPETADPATRHLFLEAGFKVIGTSTQYAIETPASKEDANSSS</sequence>
<proteinExistence type="predicted"/>
<feature type="domain" description="N-acetyltransferase" evidence="1">
    <location>
        <begin position="23"/>
        <end position="166"/>
    </location>
</feature>
<organism evidence="2 3">
    <name type="scientific">Varibaculum cambriense</name>
    <dbReference type="NCBI Taxonomy" id="184870"/>
    <lineage>
        <taxon>Bacteria</taxon>
        <taxon>Bacillati</taxon>
        <taxon>Actinomycetota</taxon>
        <taxon>Actinomycetes</taxon>
        <taxon>Actinomycetales</taxon>
        <taxon>Actinomycetaceae</taxon>
        <taxon>Varibaculum</taxon>
    </lineage>
</organism>
<protein>
    <recommendedName>
        <fullName evidence="1">N-acetyltransferase domain-containing protein</fullName>
    </recommendedName>
</protein>
<accession>A0AB34X0H7</accession>
<dbReference type="SUPFAM" id="SSF55729">
    <property type="entry name" value="Acyl-CoA N-acyltransferases (Nat)"/>
    <property type="match status" value="1"/>
</dbReference>
<comment type="caution">
    <text evidence="2">The sequence shown here is derived from an EMBL/GenBank/DDBJ whole genome shotgun (WGS) entry which is preliminary data.</text>
</comment>
<evidence type="ECO:0000313" key="3">
    <source>
        <dbReference type="Proteomes" id="UP000070572"/>
    </source>
</evidence>
<name>A0AB34X0H7_9ACTO</name>